<feature type="domain" description="Response regulatory" evidence="3">
    <location>
        <begin position="4"/>
        <end position="128"/>
    </location>
</feature>
<gene>
    <name evidence="4" type="ORF">DD236_09915</name>
</gene>
<evidence type="ECO:0000313" key="4">
    <source>
        <dbReference type="EMBL" id="PWF25863.1"/>
    </source>
</evidence>
<evidence type="ECO:0000256" key="2">
    <source>
        <dbReference type="PROSITE-ProRule" id="PRU00169"/>
    </source>
</evidence>
<dbReference type="PANTHER" id="PTHR44591:SF3">
    <property type="entry name" value="RESPONSE REGULATORY DOMAIN-CONTAINING PROTEIN"/>
    <property type="match status" value="1"/>
</dbReference>
<protein>
    <recommendedName>
        <fullName evidence="3">Response regulatory domain-containing protein</fullName>
    </recommendedName>
</protein>
<accession>A0A2V1K6H9</accession>
<evidence type="ECO:0000259" key="3">
    <source>
        <dbReference type="PROSITE" id="PS50110"/>
    </source>
</evidence>
<dbReference type="InterPro" id="IPR050595">
    <property type="entry name" value="Bact_response_regulator"/>
</dbReference>
<comment type="caution">
    <text evidence="4">The sequence shown here is derived from an EMBL/GenBank/DDBJ whole genome shotgun (WGS) entry which is preliminary data.</text>
</comment>
<dbReference type="PROSITE" id="PS50110">
    <property type="entry name" value="RESPONSE_REGULATORY"/>
    <property type="match status" value="1"/>
</dbReference>
<dbReference type="GO" id="GO:0000160">
    <property type="term" value="P:phosphorelay signal transduction system"/>
    <property type="evidence" value="ECO:0007669"/>
    <property type="project" value="InterPro"/>
</dbReference>
<sequence>MTLCILILEDEPEVRHALERDLQPFADRFQLESAESYADAWDVVEEIVQSEDELALVLSDHRLPDRDGVDFLISLSEDDRVSDAKKILVTGQAYLDDTVRAVNKAHLDYYVAKPWEAGELCEVVRELLTDYVLENGVDPLHYMRDLDEERILEVWR</sequence>
<dbReference type="InterPro" id="IPR011006">
    <property type="entry name" value="CheY-like_superfamily"/>
</dbReference>
<proteinExistence type="predicted"/>
<keyword evidence="5" id="KW-1185">Reference proteome</keyword>
<dbReference type="PANTHER" id="PTHR44591">
    <property type="entry name" value="STRESS RESPONSE REGULATOR PROTEIN 1"/>
    <property type="match status" value="1"/>
</dbReference>
<evidence type="ECO:0000313" key="5">
    <source>
        <dbReference type="Proteomes" id="UP000245283"/>
    </source>
</evidence>
<dbReference type="RefSeq" id="WP_109094351.1">
    <property type="nucleotide sequence ID" value="NZ_JBQDCU010000037.1"/>
</dbReference>
<dbReference type="Pfam" id="PF00072">
    <property type="entry name" value="Response_reg"/>
    <property type="match status" value="1"/>
</dbReference>
<keyword evidence="1 2" id="KW-0597">Phosphoprotein</keyword>
<dbReference type="EMBL" id="QETB01000005">
    <property type="protein sequence ID" value="PWF25863.1"/>
    <property type="molecule type" value="Genomic_DNA"/>
</dbReference>
<feature type="modified residue" description="4-aspartylphosphate" evidence="2">
    <location>
        <position position="60"/>
    </location>
</feature>
<dbReference type="SMART" id="SM00448">
    <property type="entry name" value="REC"/>
    <property type="match status" value="1"/>
</dbReference>
<dbReference type="AlphaFoldDB" id="A0A2V1K6H9"/>
<name>A0A2V1K6H9_9ACTO</name>
<organism evidence="4 5">
    <name type="scientific">Ancrocorticia populi</name>
    <dbReference type="NCBI Taxonomy" id="2175228"/>
    <lineage>
        <taxon>Bacteria</taxon>
        <taxon>Bacillati</taxon>
        <taxon>Actinomycetota</taxon>
        <taxon>Actinomycetes</taxon>
        <taxon>Actinomycetales</taxon>
        <taxon>Actinomycetaceae</taxon>
        <taxon>Ancrocorticia</taxon>
    </lineage>
</organism>
<dbReference type="Gene3D" id="3.40.50.2300">
    <property type="match status" value="1"/>
</dbReference>
<evidence type="ECO:0000256" key="1">
    <source>
        <dbReference type="ARBA" id="ARBA00022553"/>
    </source>
</evidence>
<dbReference type="OrthoDB" id="109585at2"/>
<reference evidence="5" key="1">
    <citation type="submission" date="2018-05" db="EMBL/GenBank/DDBJ databases">
        <authorList>
            <person name="Li Y."/>
        </authorList>
    </citation>
    <scope>NUCLEOTIDE SEQUENCE [LARGE SCALE GENOMIC DNA]</scope>
    <source>
        <strain evidence="5">sk1b4</strain>
    </source>
</reference>
<dbReference type="InterPro" id="IPR001789">
    <property type="entry name" value="Sig_transdc_resp-reg_receiver"/>
</dbReference>
<dbReference type="Proteomes" id="UP000245283">
    <property type="component" value="Unassembled WGS sequence"/>
</dbReference>
<dbReference type="SUPFAM" id="SSF52172">
    <property type="entry name" value="CheY-like"/>
    <property type="match status" value="1"/>
</dbReference>